<comment type="caution">
    <text evidence="2">The sequence shown here is derived from an EMBL/GenBank/DDBJ whole genome shotgun (WGS) entry which is preliminary data.</text>
</comment>
<accession>A0A151AB41</accession>
<keyword evidence="1" id="KW-1133">Transmembrane helix</keyword>
<keyword evidence="1" id="KW-0472">Membrane</keyword>
<name>A0A151AB41_9EURY</name>
<evidence type="ECO:0000313" key="3">
    <source>
        <dbReference type="Proteomes" id="UP000075321"/>
    </source>
</evidence>
<dbReference type="PATRIC" id="fig|1008153.3.peg.3284"/>
<feature type="transmembrane region" description="Helical" evidence="1">
    <location>
        <begin position="28"/>
        <end position="46"/>
    </location>
</feature>
<evidence type="ECO:0000313" key="2">
    <source>
        <dbReference type="EMBL" id="KYH24770.1"/>
    </source>
</evidence>
<evidence type="ECO:0000256" key="1">
    <source>
        <dbReference type="SAM" id="Phobius"/>
    </source>
</evidence>
<proteinExistence type="predicted"/>
<reference evidence="2 3" key="1">
    <citation type="submission" date="2016-02" db="EMBL/GenBank/DDBJ databases">
        <title>Genome sequence of Halalkalicoccus paucihalophilus DSM 24557.</title>
        <authorList>
            <person name="Poehlein A."/>
            <person name="Daniel R."/>
        </authorList>
    </citation>
    <scope>NUCLEOTIDE SEQUENCE [LARGE SCALE GENOMIC DNA]</scope>
    <source>
        <strain evidence="2 3">DSM 24557</strain>
    </source>
</reference>
<organism evidence="2 3">
    <name type="scientific">Halalkalicoccus paucihalophilus</name>
    <dbReference type="NCBI Taxonomy" id="1008153"/>
    <lineage>
        <taxon>Archaea</taxon>
        <taxon>Methanobacteriati</taxon>
        <taxon>Methanobacteriota</taxon>
        <taxon>Stenosarchaea group</taxon>
        <taxon>Halobacteria</taxon>
        <taxon>Halobacteriales</taxon>
        <taxon>Halococcaceae</taxon>
        <taxon>Halalkalicoccus</taxon>
    </lineage>
</organism>
<dbReference type="EMBL" id="LTAZ01000012">
    <property type="protein sequence ID" value="KYH24770.1"/>
    <property type="molecule type" value="Genomic_DNA"/>
</dbReference>
<dbReference type="Proteomes" id="UP000075321">
    <property type="component" value="Unassembled WGS sequence"/>
</dbReference>
<keyword evidence="1" id="KW-0812">Transmembrane</keyword>
<protein>
    <submittedName>
        <fullName evidence="2">Uncharacterized protein</fullName>
    </submittedName>
</protein>
<gene>
    <name evidence="2" type="ORF">HAPAU_31470</name>
</gene>
<sequence length="87" mass="10271">MEFRSVDRRIAMVHSLDSVYRMSFRKSFYWYIFGSSGICTSCLHWLSRLTYAACEFMIKNVLRTGLKQYLRVNHNVGAVLLFAEKCF</sequence>
<dbReference type="AlphaFoldDB" id="A0A151AB41"/>
<keyword evidence="3" id="KW-1185">Reference proteome</keyword>